<evidence type="ECO:0000313" key="1">
    <source>
        <dbReference type="EMBL" id="XAD55310.1"/>
    </source>
</evidence>
<evidence type="ECO:0000313" key="2">
    <source>
        <dbReference type="Proteomes" id="UP001453229"/>
    </source>
</evidence>
<sequence length="141" mass="14933">MKSIGVFLLCGLLVFLSGCEEDQPDKVEAVVSILECEPGNIFYKSDDAKAVVVATAPVMGPPPEGHVSIAFKSKGEVLATGAAKLHQQLGSIGSSDPNHTSVYKAEVNSGERLEALDECEVSKYTSDSGEAVRFTVKPFSQ</sequence>
<dbReference type="PROSITE" id="PS51257">
    <property type="entry name" value="PROKAR_LIPOPROTEIN"/>
    <property type="match status" value="1"/>
</dbReference>
<dbReference type="Proteomes" id="UP001453229">
    <property type="component" value="Chromosome"/>
</dbReference>
<protein>
    <recommendedName>
        <fullName evidence="3">Lipoprotein</fullName>
    </recommendedName>
</protein>
<name>A0ABZ3CW18_9GAMM</name>
<organism evidence="1 2">
    <name type="scientific">Salinicola lusitanus</name>
    <dbReference type="NCBI Taxonomy" id="1949085"/>
    <lineage>
        <taxon>Bacteria</taxon>
        <taxon>Pseudomonadati</taxon>
        <taxon>Pseudomonadota</taxon>
        <taxon>Gammaproteobacteria</taxon>
        <taxon>Oceanospirillales</taxon>
        <taxon>Halomonadaceae</taxon>
        <taxon>Salinicola</taxon>
    </lineage>
</organism>
<gene>
    <name evidence="1" type="ORF">AAGT95_04890</name>
</gene>
<dbReference type="RefSeq" id="WP_342595717.1">
    <property type="nucleotide sequence ID" value="NZ_CP151919.1"/>
</dbReference>
<accession>A0ABZ3CW18</accession>
<keyword evidence="2" id="KW-1185">Reference proteome</keyword>
<dbReference type="EMBL" id="CP151919">
    <property type="protein sequence ID" value="XAD55310.1"/>
    <property type="molecule type" value="Genomic_DNA"/>
</dbReference>
<proteinExistence type="predicted"/>
<reference evidence="1 2" key="1">
    <citation type="submission" date="2024-04" db="EMBL/GenBank/DDBJ databases">
        <title>Salinicola lusitanus LLJ914,a marine bacterium isolated from the Okinawa Trough.</title>
        <authorList>
            <person name="Li J."/>
        </authorList>
    </citation>
    <scope>NUCLEOTIDE SEQUENCE [LARGE SCALE GENOMIC DNA]</scope>
    <source>
        <strain evidence="1 2">LLJ914</strain>
    </source>
</reference>
<evidence type="ECO:0008006" key="3">
    <source>
        <dbReference type="Google" id="ProtNLM"/>
    </source>
</evidence>